<feature type="domain" description="Gfo/Idh/MocA-like oxidoreductase N-terminal" evidence="1">
    <location>
        <begin position="4"/>
        <end position="118"/>
    </location>
</feature>
<dbReference type="AlphaFoldDB" id="A0A5C4SVK6"/>
<dbReference type="Pfam" id="PF22725">
    <property type="entry name" value="GFO_IDH_MocA_C3"/>
    <property type="match status" value="1"/>
</dbReference>
<dbReference type="InterPro" id="IPR000683">
    <property type="entry name" value="Gfo/Idh/MocA-like_OxRdtase_N"/>
</dbReference>
<dbReference type="RefSeq" id="WP_139607680.1">
    <property type="nucleotide sequence ID" value="NZ_VDCQ01000107.1"/>
</dbReference>
<dbReference type="InterPro" id="IPR055170">
    <property type="entry name" value="GFO_IDH_MocA-like_dom"/>
</dbReference>
<dbReference type="PANTHER" id="PTHR43377:SF1">
    <property type="entry name" value="BILIVERDIN REDUCTASE A"/>
    <property type="match status" value="1"/>
</dbReference>
<dbReference type="InterPro" id="IPR051450">
    <property type="entry name" value="Gfo/Idh/MocA_Oxidoreductases"/>
</dbReference>
<dbReference type="EMBL" id="VDCQ01000107">
    <property type="protein sequence ID" value="TNJ56491.1"/>
    <property type="molecule type" value="Genomic_DNA"/>
</dbReference>
<sequence>MGAIRTAVVGLNLGMGHVRAFKALEQADLRWVVDLDEEKAAKAAEEYGCNYTTDWTSILDDVDAVSICTPHHLHFPQTLQAIRAGKHVLLEKPFANTEAECLELIEAVDAHNVKLMLAYVVRYMPHMRRLKEALDSGRYGVPFSAQCWVEAYLQPRPNSWLSQKDKLGGGVLFSHGCHYVDALMWLLGTPKQVTAMGTRAGTEWMESEGTSHALMQFESGALSHIVTSWGMKYRDTPAKYQIHTPTAAFIVKGEQVDVITEEGRHTLYDPSETKQPNIFLPEIEHFLDCIATGRKPETDGRDSLMSLRAIWRMYEEQERFGLGEART</sequence>
<dbReference type="GO" id="GO:0000166">
    <property type="term" value="F:nucleotide binding"/>
    <property type="evidence" value="ECO:0007669"/>
    <property type="project" value="InterPro"/>
</dbReference>
<organism evidence="3 4">
    <name type="scientific">Paenibacillus hemerocallicola</name>
    <dbReference type="NCBI Taxonomy" id="1172614"/>
    <lineage>
        <taxon>Bacteria</taxon>
        <taxon>Bacillati</taxon>
        <taxon>Bacillota</taxon>
        <taxon>Bacilli</taxon>
        <taxon>Bacillales</taxon>
        <taxon>Paenibacillaceae</taxon>
        <taxon>Paenibacillus</taxon>
    </lineage>
</organism>
<dbReference type="Gene3D" id="3.30.360.10">
    <property type="entry name" value="Dihydrodipicolinate Reductase, domain 2"/>
    <property type="match status" value="1"/>
</dbReference>
<dbReference type="InterPro" id="IPR036291">
    <property type="entry name" value="NAD(P)-bd_dom_sf"/>
</dbReference>
<comment type="caution">
    <text evidence="3">The sequence shown here is derived from an EMBL/GenBank/DDBJ whole genome shotgun (WGS) entry which is preliminary data.</text>
</comment>
<dbReference type="OrthoDB" id="9815825at2"/>
<evidence type="ECO:0000259" key="1">
    <source>
        <dbReference type="Pfam" id="PF01408"/>
    </source>
</evidence>
<evidence type="ECO:0000313" key="4">
    <source>
        <dbReference type="Proteomes" id="UP000307943"/>
    </source>
</evidence>
<keyword evidence="4" id="KW-1185">Reference proteome</keyword>
<dbReference type="Proteomes" id="UP000307943">
    <property type="component" value="Unassembled WGS sequence"/>
</dbReference>
<evidence type="ECO:0000313" key="3">
    <source>
        <dbReference type="EMBL" id="TNJ56491.1"/>
    </source>
</evidence>
<dbReference type="Pfam" id="PF01408">
    <property type="entry name" value="GFO_IDH_MocA"/>
    <property type="match status" value="1"/>
</dbReference>
<dbReference type="PANTHER" id="PTHR43377">
    <property type="entry name" value="BILIVERDIN REDUCTASE A"/>
    <property type="match status" value="1"/>
</dbReference>
<dbReference type="Gene3D" id="3.40.50.720">
    <property type="entry name" value="NAD(P)-binding Rossmann-like Domain"/>
    <property type="match status" value="1"/>
</dbReference>
<proteinExistence type="predicted"/>
<name>A0A5C4SVK6_9BACL</name>
<feature type="domain" description="GFO/IDH/MocA-like oxidoreductase" evidence="2">
    <location>
        <begin position="127"/>
        <end position="243"/>
    </location>
</feature>
<dbReference type="SUPFAM" id="SSF51735">
    <property type="entry name" value="NAD(P)-binding Rossmann-fold domains"/>
    <property type="match status" value="1"/>
</dbReference>
<dbReference type="SUPFAM" id="SSF55347">
    <property type="entry name" value="Glyceraldehyde-3-phosphate dehydrogenase-like, C-terminal domain"/>
    <property type="match status" value="1"/>
</dbReference>
<reference evidence="3 4" key="1">
    <citation type="submission" date="2019-05" db="EMBL/GenBank/DDBJ databases">
        <title>We sequenced the genome of Paenibacillus hemerocallicola KCTC 33185 for further insight into its adaptation and study the phylogeny of Paenibacillus.</title>
        <authorList>
            <person name="Narsing Rao M.P."/>
        </authorList>
    </citation>
    <scope>NUCLEOTIDE SEQUENCE [LARGE SCALE GENOMIC DNA]</scope>
    <source>
        <strain evidence="3 4">KCTC 33185</strain>
    </source>
</reference>
<gene>
    <name evidence="3" type="ORF">FE784_38890</name>
</gene>
<evidence type="ECO:0000259" key="2">
    <source>
        <dbReference type="Pfam" id="PF22725"/>
    </source>
</evidence>
<accession>A0A5C4SVK6</accession>
<protein>
    <submittedName>
        <fullName evidence="3">Gfo/Idh/MocA family oxidoreductase</fullName>
    </submittedName>
</protein>